<comment type="caution">
    <text evidence="1">The sequence shown here is derived from an EMBL/GenBank/DDBJ whole genome shotgun (WGS) entry which is preliminary data.</text>
</comment>
<reference evidence="1" key="1">
    <citation type="submission" date="2019-06" db="EMBL/GenBank/DDBJ databases">
        <title>Pseudomonas-derived Butenolides : (Bio)synthesis of Styrolides.</title>
        <authorList>
            <person name="Klapper M."/>
            <person name="Chowdhury S."/>
            <person name="Stallforth P."/>
        </authorList>
    </citation>
    <scope>NUCLEOTIDE SEQUENCE [LARGE SCALE GENOMIC DNA]</scope>
    <source>
        <strain evidence="1">EC-S101</strain>
    </source>
</reference>
<dbReference type="Proteomes" id="UP000306272">
    <property type="component" value="Unassembled WGS sequence"/>
</dbReference>
<accession>A0A5C4KRD8</accession>
<sequence length="36" mass="4257">MFPYPRAAMRQNCSICSTLQRGKRLSPQRDSSNWNR</sequence>
<evidence type="ECO:0000313" key="2">
    <source>
        <dbReference type="Proteomes" id="UP000306272"/>
    </source>
</evidence>
<name>A0A5C4KRD8_PSEJE</name>
<gene>
    <name evidence="1" type="ORF">FHG55_28515</name>
</gene>
<evidence type="ECO:0000313" key="1">
    <source>
        <dbReference type="EMBL" id="TNB90715.1"/>
    </source>
</evidence>
<keyword evidence="2" id="KW-1185">Reference proteome</keyword>
<organism evidence="1 2">
    <name type="scientific">Pseudomonas jessenii</name>
    <dbReference type="NCBI Taxonomy" id="77298"/>
    <lineage>
        <taxon>Bacteria</taxon>
        <taxon>Pseudomonadati</taxon>
        <taxon>Pseudomonadota</taxon>
        <taxon>Gammaproteobacteria</taxon>
        <taxon>Pseudomonadales</taxon>
        <taxon>Pseudomonadaceae</taxon>
        <taxon>Pseudomonas</taxon>
    </lineage>
</organism>
<proteinExistence type="predicted"/>
<protein>
    <submittedName>
        <fullName evidence="1">Uncharacterized protein</fullName>
    </submittedName>
</protein>
<dbReference type="AlphaFoldDB" id="A0A5C4KRD8"/>
<dbReference type="EMBL" id="VDDB01000025">
    <property type="protein sequence ID" value="TNB90715.1"/>
    <property type="molecule type" value="Genomic_DNA"/>
</dbReference>